<dbReference type="InterPro" id="IPR051025">
    <property type="entry name" value="RhoGAP"/>
</dbReference>
<feature type="region of interest" description="Disordered" evidence="2">
    <location>
        <begin position="256"/>
        <end position="365"/>
    </location>
</feature>
<feature type="region of interest" description="Disordered" evidence="2">
    <location>
        <begin position="533"/>
        <end position="576"/>
    </location>
</feature>
<feature type="compositionally biased region" description="Basic and acidic residues" evidence="2">
    <location>
        <begin position="310"/>
        <end position="331"/>
    </location>
</feature>
<keyword evidence="1" id="KW-0343">GTPase activation</keyword>
<feature type="compositionally biased region" description="Basic and acidic residues" evidence="2">
    <location>
        <begin position="484"/>
        <end position="494"/>
    </location>
</feature>
<feature type="compositionally biased region" description="Polar residues" evidence="2">
    <location>
        <begin position="336"/>
        <end position="356"/>
    </location>
</feature>
<gene>
    <name evidence="4" type="ORF">BG006_001435</name>
</gene>
<reference evidence="4" key="1">
    <citation type="journal article" date="2020" name="Fungal Divers.">
        <title>Resolving the Mortierellaceae phylogeny through synthesis of multi-gene phylogenetics and phylogenomics.</title>
        <authorList>
            <person name="Vandepol N."/>
            <person name="Liber J."/>
            <person name="Desiro A."/>
            <person name="Na H."/>
            <person name="Kennedy M."/>
            <person name="Barry K."/>
            <person name="Grigoriev I.V."/>
            <person name="Miller A.N."/>
            <person name="O'Donnell K."/>
            <person name="Stajich J.E."/>
            <person name="Bonito G."/>
        </authorList>
    </citation>
    <scope>NUCLEOTIDE SEQUENCE</scope>
    <source>
        <strain evidence="4">NVP1</strain>
    </source>
</reference>
<dbReference type="EMBL" id="JAAAUY010001285">
    <property type="protein sequence ID" value="KAF9323454.1"/>
    <property type="molecule type" value="Genomic_DNA"/>
</dbReference>
<organism evidence="4 5">
    <name type="scientific">Podila minutissima</name>
    <dbReference type="NCBI Taxonomy" id="64525"/>
    <lineage>
        <taxon>Eukaryota</taxon>
        <taxon>Fungi</taxon>
        <taxon>Fungi incertae sedis</taxon>
        <taxon>Mucoromycota</taxon>
        <taxon>Mortierellomycotina</taxon>
        <taxon>Mortierellomycetes</taxon>
        <taxon>Mortierellales</taxon>
        <taxon>Mortierellaceae</taxon>
        <taxon>Podila</taxon>
    </lineage>
</organism>
<dbReference type="SMART" id="SM00324">
    <property type="entry name" value="RhoGAP"/>
    <property type="match status" value="1"/>
</dbReference>
<dbReference type="GO" id="GO:0005938">
    <property type="term" value="C:cell cortex"/>
    <property type="evidence" value="ECO:0007669"/>
    <property type="project" value="TreeGrafter"/>
</dbReference>
<evidence type="ECO:0000256" key="1">
    <source>
        <dbReference type="ARBA" id="ARBA00022468"/>
    </source>
</evidence>
<accession>A0A9P5VH94</accession>
<protein>
    <recommendedName>
        <fullName evidence="3">Rho-GAP domain-containing protein</fullName>
    </recommendedName>
</protein>
<proteinExistence type="predicted"/>
<dbReference type="SUPFAM" id="SSF48350">
    <property type="entry name" value="GTPase activation domain, GAP"/>
    <property type="match status" value="1"/>
</dbReference>
<dbReference type="InterPro" id="IPR000198">
    <property type="entry name" value="RhoGAP_dom"/>
</dbReference>
<feature type="non-terminal residue" evidence="4">
    <location>
        <position position="576"/>
    </location>
</feature>
<evidence type="ECO:0000313" key="5">
    <source>
        <dbReference type="Proteomes" id="UP000696485"/>
    </source>
</evidence>
<evidence type="ECO:0000259" key="3">
    <source>
        <dbReference type="PROSITE" id="PS50238"/>
    </source>
</evidence>
<comment type="caution">
    <text evidence="4">The sequence shown here is derived from an EMBL/GenBank/DDBJ whole genome shotgun (WGS) entry which is preliminary data.</text>
</comment>
<dbReference type="GO" id="GO:0007165">
    <property type="term" value="P:signal transduction"/>
    <property type="evidence" value="ECO:0007669"/>
    <property type="project" value="InterPro"/>
</dbReference>
<evidence type="ECO:0000256" key="2">
    <source>
        <dbReference type="SAM" id="MobiDB-lite"/>
    </source>
</evidence>
<dbReference type="PROSITE" id="PS50238">
    <property type="entry name" value="RHOGAP"/>
    <property type="match status" value="1"/>
</dbReference>
<dbReference type="AlphaFoldDB" id="A0A9P5VH94"/>
<dbReference type="GO" id="GO:0005096">
    <property type="term" value="F:GTPase activator activity"/>
    <property type="evidence" value="ECO:0007669"/>
    <property type="project" value="UniProtKB-KW"/>
</dbReference>
<sequence>MAQQKVSFKKWWKNITGTKTAKATTTRGIFRVSGSAKRVSELQLIFDTPPTYGSQLDWTGFTIHDASNVLRRYLNYLPDPVITLEYYEKFRDVYKNVTDDTKKIAAYQELISKLPPPHSCLLMYLLDLLSLFAHHSDENLMDSKNLASVFQPGVLSHPSHAMSPGEYMTSAAVLKFLIDNQSSFTLPQPNIDDDDEEMVNFGLAGAQPSRPGPMTFKSSHYHGGFVNAADHEKLYEQPGFEDELDTGIKRQLSLHKPISEHATLPGNTINRSKSTNSSISSRHSQSGKISSNLLAQRRSDRGSKSSPKVYTERDPHGSEDTKENDLSEISKDPGTTDENSLTPRSSVIRKATTSPVIGSDDPNSEFTIRRKQLKSEGLHREPSIFCETIEIPFPAPTGSSGNEPFRPSSAVAPNIPRGAQFLPPNRFASEPQLQYSPSATKAVSPPTVSGHIDPSIPRQQDNSYVSPPTTAKTGLGVKRSSATTRKDPAQRPDHSMTIQRAKSNPGDLVSISARSQSHQMSASHTGNHTYEMFKGWISGKNKDHDSTTKEKEKDKVKSEKKRDSLTEKQRKYKSQE</sequence>
<dbReference type="GO" id="GO:0060237">
    <property type="term" value="P:regulation of fungal-type cell wall organization"/>
    <property type="evidence" value="ECO:0007669"/>
    <property type="project" value="TreeGrafter"/>
</dbReference>
<dbReference type="InterPro" id="IPR008936">
    <property type="entry name" value="Rho_GTPase_activation_prot"/>
</dbReference>
<feature type="compositionally biased region" description="Polar residues" evidence="2">
    <location>
        <begin position="431"/>
        <end position="441"/>
    </location>
</feature>
<evidence type="ECO:0000313" key="4">
    <source>
        <dbReference type="EMBL" id="KAF9323454.1"/>
    </source>
</evidence>
<feature type="compositionally biased region" description="Basic and acidic residues" evidence="2">
    <location>
        <begin position="540"/>
        <end position="576"/>
    </location>
</feature>
<keyword evidence="5" id="KW-1185">Reference proteome</keyword>
<dbReference type="PANTHER" id="PTHR15228:SF25">
    <property type="entry name" value="F-BAR DOMAIN-CONTAINING PROTEIN"/>
    <property type="match status" value="1"/>
</dbReference>
<dbReference type="PANTHER" id="PTHR15228">
    <property type="entry name" value="SPERMATHECAL PHYSIOLOGY VARIANT"/>
    <property type="match status" value="1"/>
</dbReference>
<feature type="compositionally biased region" description="Low complexity" evidence="2">
    <location>
        <begin position="267"/>
        <end position="291"/>
    </location>
</feature>
<dbReference type="Gene3D" id="1.10.555.10">
    <property type="entry name" value="Rho GTPase activation protein"/>
    <property type="match status" value="1"/>
</dbReference>
<feature type="domain" description="Rho-GAP" evidence="3">
    <location>
        <begin position="1"/>
        <end position="185"/>
    </location>
</feature>
<dbReference type="Pfam" id="PF00620">
    <property type="entry name" value="RhoGAP"/>
    <property type="match status" value="1"/>
</dbReference>
<feature type="region of interest" description="Disordered" evidence="2">
    <location>
        <begin position="392"/>
        <end position="506"/>
    </location>
</feature>
<dbReference type="Proteomes" id="UP000696485">
    <property type="component" value="Unassembled WGS sequence"/>
</dbReference>
<feature type="compositionally biased region" description="Polar residues" evidence="2">
    <location>
        <begin position="457"/>
        <end position="472"/>
    </location>
</feature>
<name>A0A9P5VH94_9FUNG</name>